<dbReference type="PANTHER" id="PTHR33375">
    <property type="entry name" value="CHROMOSOME-PARTITIONING PROTEIN PARB-RELATED"/>
    <property type="match status" value="1"/>
</dbReference>
<sequence>MERKNRGFASSLTSALTGAKPDDPPRPSAQPTRDLLATRSNRLAELATGASVAKTQYQVDPAKCRMWAHHNRDYAALDFERCKDLIESIKAQGKQEVPAIVRRVAGDPAVEFEVICGARRHWSVSWLREHNYPNIRFLVEVRDLTDEEAFRVADLENRAREDLTDYERARDYLRALGTYYGGVQKDMAERLNVTPSWLSRYLDLARLPGEIVAAFASPHELRIKHVTQLKPLLKPPAKYALVEQRAQALAAARIGAAADGGGGGKPLAAADVIRQLAAAYKGPQKVRIADAAAGSHETIMDSRGKPIMTVHKPRRGEGVSLTLIPDGKGNRAEVVAAFERLLARYWPE</sequence>
<proteinExistence type="inferred from homology"/>
<dbReference type="Pfam" id="PF18090">
    <property type="entry name" value="SoPB_HTH"/>
    <property type="match status" value="1"/>
</dbReference>
<gene>
    <name evidence="4" type="ORF">H7F53_16355</name>
</gene>
<dbReference type="InterPro" id="IPR050336">
    <property type="entry name" value="Chromosome_partition/occlusion"/>
</dbReference>
<accession>A0A7X1KRK7</accession>
<comment type="caution">
    <text evidence="4">The sequence shown here is derived from an EMBL/GenBank/DDBJ whole genome shotgun (WGS) entry which is preliminary data.</text>
</comment>
<dbReference type="SUPFAM" id="SSF109709">
    <property type="entry name" value="KorB DNA-binding domain-like"/>
    <property type="match status" value="1"/>
</dbReference>
<evidence type="ECO:0000259" key="3">
    <source>
        <dbReference type="SMART" id="SM00470"/>
    </source>
</evidence>
<dbReference type="SMART" id="SM00470">
    <property type="entry name" value="ParB"/>
    <property type="match status" value="1"/>
</dbReference>
<feature type="region of interest" description="Disordered" evidence="2">
    <location>
        <begin position="1"/>
        <end position="32"/>
    </location>
</feature>
<dbReference type="InterPro" id="IPR037972">
    <property type="entry name" value="RepB_N"/>
</dbReference>
<evidence type="ECO:0000313" key="4">
    <source>
        <dbReference type="EMBL" id="MBC2670725.1"/>
    </source>
</evidence>
<evidence type="ECO:0000256" key="2">
    <source>
        <dbReference type="SAM" id="MobiDB-lite"/>
    </source>
</evidence>
<dbReference type="AlphaFoldDB" id="A0A7X1KRK7"/>
<dbReference type="InterPro" id="IPR040873">
    <property type="entry name" value="SoPB_HTH"/>
</dbReference>
<dbReference type="InterPro" id="IPR003115">
    <property type="entry name" value="ParB_N"/>
</dbReference>
<dbReference type="SUPFAM" id="SSF110849">
    <property type="entry name" value="ParB/Sulfiredoxin"/>
    <property type="match status" value="1"/>
</dbReference>
<dbReference type="InterPro" id="IPR004437">
    <property type="entry name" value="ParB/RepB/Spo0J"/>
</dbReference>
<dbReference type="EMBL" id="JACLAX010000027">
    <property type="protein sequence ID" value="MBC2670725.1"/>
    <property type="molecule type" value="Genomic_DNA"/>
</dbReference>
<reference evidence="4 5" key="1">
    <citation type="submission" date="2020-08" db="EMBL/GenBank/DDBJ databases">
        <title>The genome sequence of type strain Novosphingobium piscinae KCTC 42194.</title>
        <authorList>
            <person name="Liu Y."/>
        </authorList>
    </citation>
    <scope>NUCLEOTIDE SEQUENCE [LARGE SCALE GENOMIC DNA]</scope>
    <source>
        <strain evidence="4 5">KCTC 42194</strain>
    </source>
</reference>
<dbReference type="RefSeq" id="WP_185680583.1">
    <property type="nucleotide sequence ID" value="NZ_JACLAX010000027.1"/>
</dbReference>
<dbReference type="GO" id="GO:0007059">
    <property type="term" value="P:chromosome segregation"/>
    <property type="evidence" value="ECO:0007669"/>
    <property type="project" value="TreeGrafter"/>
</dbReference>
<comment type="similarity">
    <text evidence="1">Belongs to the ParB family.</text>
</comment>
<dbReference type="InterPro" id="IPR036086">
    <property type="entry name" value="ParB/Sulfiredoxin_sf"/>
</dbReference>
<evidence type="ECO:0000313" key="5">
    <source>
        <dbReference type="Proteomes" id="UP000551327"/>
    </source>
</evidence>
<dbReference type="PANTHER" id="PTHR33375:SF1">
    <property type="entry name" value="CHROMOSOME-PARTITIONING PROTEIN PARB-RELATED"/>
    <property type="match status" value="1"/>
</dbReference>
<dbReference type="GO" id="GO:0003677">
    <property type="term" value="F:DNA binding"/>
    <property type="evidence" value="ECO:0007669"/>
    <property type="project" value="InterPro"/>
</dbReference>
<protein>
    <submittedName>
        <fullName evidence="4">ParB/RepB/Spo0J family partition protein</fullName>
    </submittedName>
</protein>
<dbReference type="GO" id="GO:0005694">
    <property type="term" value="C:chromosome"/>
    <property type="evidence" value="ECO:0007669"/>
    <property type="project" value="TreeGrafter"/>
</dbReference>
<dbReference type="CDD" id="cd16405">
    <property type="entry name" value="RepB_like_N"/>
    <property type="match status" value="1"/>
</dbReference>
<dbReference type="NCBIfam" id="TIGR00180">
    <property type="entry name" value="parB_part"/>
    <property type="match status" value="1"/>
</dbReference>
<feature type="domain" description="ParB-like N-terminal" evidence="3">
    <location>
        <begin position="57"/>
        <end position="158"/>
    </location>
</feature>
<evidence type="ECO:0000256" key="1">
    <source>
        <dbReference type="ARBA" id="ARBA00006295"/>
    </source>
</evidence>
<dbReference type="Proteomes" id="UP000551327">
    <property type="component" value="Unassembled WGS sequence"/>
</dbReference>
<keyword evidence="5" id="KW-1185">Reference proteome</keyword>
<name>A0A7X1KRK7_9SPHN</name>
<dbReference type="Gene3D" id="1.10.10.2830">
    <property type="match status" value="1"/>
</dbReference>
<organism evidence="4 5">
    <name type="scientific">Novosphingobium piscinae</name>
    <dbReference type="NCBI Taxonomy" id="1507448"/>
    <lineage>
        <taxon>Bacteria</taxon>
        <taxon>Pseudomonadati</taxon>
        <taxon>Pseudomonadota</taxon>
        <taxon>Alphaproteobacteria</taxon>
        <taxon>Sphingomonadales</taxon>
        <taxon>Sphingomonadaceae</taxon>
        <taxon>Novosphingobium</taxon>
    </lineage>
</organism>